<dbReference type="EMBL" id="AP022345">
    <property type="protein sequence ID" value="BBU69237.1"/>
    <property type="molecule type" value="Genomic_DNA"/>
</dbReference>
<evidence type="ECO:0000256" key="1">
    <source>
        <dbReference type="ARBA" id="ARBA00004141"/>
    </source>
</evidence>
<dbReference type="GO" id="GO:0016020">
    <property type="term" value="C:membrane"/>
    <property type="evidence" value="ECO:0007669"/>
    <property type="project" value="UniProtKB-SubCell"/>
</dbReference>
<evidence type="ECO:0000313" key="5">
    <source>
        <dbReference type="EMBL" id="BBU69237.1"/>
    </source>
</evidence>
<dbReference type="Pfam" id="PF13515">
    <property type="entry name" value="FUSC_2"/>
    <property type="match status" value="1"/>
</dbReference>
<protein>
    <submittedName>
        <fullName evidence="5">Uncharacterized protein</fullName>
    </submittedName>
</protein>
<keyword evidence="3" id="KW-1133">Transmembrane helix</keyword>
<sequence length="265" mass="29887">MQSVATKTRVSQITILVAISFLFYEYTNWQEGIWVVISTVVVAGPFSTFLSFEKAKNRFLGTLVGLIFAAGVEYYLRFNPSQLPVVALIIAFIAGFMATKSYRYFIIIVTLCTCLGYTYMNMPYTTFAPMSFLIDRAIGVFVGVLIFFVMQKFVFGDNNSKLELLEESYETLGKLQKTLLEYKENSTLTTAYKCSADIFANTKDLKSYVSTANLVFGVGVNQETRYAKQVLTLNNRATRLLIDEPTVALSRIDQLLHIVTLKLAR</sequence>
<keyword evidence="4" id="KW-0472">Membrane</keyword>
<reference evidence="6" key="1">
    <citation type="submission" date="2020-01" db="EMBL/GenBank/DDBJ databases">
        <title>Phosphoaccumulans saitamaens gen. nov., sp. nov., a polyphosphate accumulating bacterium isolated from surface river water.</title>
        <authorList>
            <person name="Watanabe K."/>
            <person name="Suda W."/>
        </authorList>
    </citation>
    <scope>NUCLEOTIDE SEQUENCE [LARGE SCALE GENOMIC DNA]</scope>
    <source>
        <strain evidence="6">ICHIAU1</strain>
    </source>
</reference>
<evidence type="ECO:0000256" key="3">
    <source>
        <dbReference type="ARBA" id="ARBA00022989"/>
    </source>
</evidence>
<keyword evidence="6" id="KW-1185">Reference proteome</keyword>
<comment type="subcellular location">
    <subcellularLocation>
        <location evidence="1">Membrane</location>
        <topology evidence="1">Multi-pass membrane protein</topology>
    </subcellularLocation>
</comment>
<name>A0A679I9B0_9RHOO</name>
<evidence type="ECO:0000256" key="4">
    <source>
        <dbReference type="ARBA" id="ARBA00023136"/>
    </source>
</evidence>
<dbReference type="OrthoDB" id="9767153at2"/>
<evidence type="ECO:0000256" key="2">
    <source>
        <dbReference type="ARBA" id="ARBA00022692"/>
    </source>
</evidence>
<dbReference type="AlphaFoldDB" id="A0A679I9B0"/>
<accession>A0A679I9B0</accession>
<gene>
    <name evidence="5" type="ORF">ICHIAU1_15200</name>
</gene>
<keyword evidence="2" id="KW-0812">Transmembrane</keyword>
<organism evidence="5 6">
    <name type="scientific">Fluviibacter phosphoraccumulans</name>
    <dbReference type="NCBI Taxonomy" id="1751046"/>
    <lineage>
        <taxon>Bacteria</taxon>
        <taxon>Pseudomonadati</taxon>
        <taxon>Pseudomonadota</taxon>
        <taxon>Betaproteobacteria</taxon>
        <taxon>Rhodocyclales</taxon>
        <taxon>Fluviibacteraceae</taxon>
        <taxon>Fluviibacter</taxon>
    </lineage>
</organism>
<dbReference type="RefSeq" id="WP_162050049.1">
    <property type="nucleotide sequence ID" value="NZ_AP019011.1"/>
</dbReference>
<dbReference type="Proteomes" id="UP000463961">
    <property type="component" value="Chromosome"/>
</dbReference>
<evidence type="ECO:0000313" key="6">
    <source>
        <dbReference type="Proteomes" id="UP000463961"/>
    </source>
</evidence>
<proteinExistence type="predicted"/>
<dbReference type="InterPro" id="IPR049453">
    <property type="entry name" value="Memb_transporter_dom"/>
</dbReference>